<keyword evidence="2" id="KW-1133">Transmembrane helix</keyword>
<keyword evidence="2" id="KW-0812">Transmembrane</keyword>
<dbReference type="WBParaSite" id="HCON_00159020-00001">
    <property type="protein sequence ID" value="HCON_00159020-00001"/>
    <property type="gene ID" value="HCON_00159020"/>
</dbReference>
<dbReference type="OrthoDB" id="1923775at2759"/>
<accession>A0A7I4YX33</accession>
<dbReference type="CDD" id="cd09107">
    <property type="entry name" value="PLDc_vPLD3_4_5_like_2"/>
    <property type="match status" value="1"/>
</dbReference>
<dbReference type="Proteomes" id="UP000025227">
    <property type="component" value="Unplaced"/>
</dbReference>
<feature type="domain" description="PLD phosphodiesterase" evidence="3">
    <location>
        <begin position="280"/>
        <end position="307"/>
    </location>
</feature>
<dbReference type="PROSITE" id="PS50035">
    <property type="entry name" value="PLD"/>
    <property type="match status" value="2"/>
</dbReference>
<keyword evidence="2" id="KW-0472">Membrane</keyword>
<protein>
    <submittedName>
        <fullName evidence="5">PLD phosphodiesterase domain-containing protein</fullName>
    </submittedName>
</protein>
<evidence type="ECO:0000259" key="3">
    <source>
        <dbReference type="PROSITE" id="PS50035"/>
    </source>
</evidence>
<dbReference type="SMART" id="SM00155">
    <property type="entry name" value="PLDc"/>
    <property type="match status" value="2"/>
</dbReference>
<name>A0A7I4YX33_HAECO</name>
<dbReference type="GO" id="GO:0003824">
    <property type="term" value="F:catalytic activity"/>
    <property type="evidence" value="ECO:0007669"/>
    <property type="project" value="InterPro"/>
</dbReference>
<feature type="transmembrane region" description="Helical" evidence="2">
    <location>
        <begin position="47"/>
        <end position="71"/>
    </location>
</feature>
<proteinExistence type="inferred from homology"/>
<dbReference type="Pfam" id="PF00614">
    <property type="entry name" value="PLDc"/>
    <property type="match status" value="1"/>
</dbReference>
<sequence>SFELSIHHHDRFTIHLASCQTLRRRVRKNEYSLSFGYHNRIMTVATLIGHAITAAVAILLTSGIWLTIYFVGVKPASKGGDTYNIYGNCSTSGDAPSSSCTPPPPVTCEKTCEFVICESIPAGLVFNSSYPIYNSTTSCWMRLMIEFITPFYIFSLFQHSIHYTSLPRALHKKTSNKAPLAVNRRCEEISYEATSDILIGSYYWSLLVQDTGSNYTVDPSGTSADGELIYSTILQTAQRGVKVRIAQTYQDGGYPETTNLAANSNGNLEVRSLDFTQWYPGGILHTKSWAVDGKHFYVGSANFDWRALTQVKELGMAVFNCPCLAQDFTKLLDIYWDMGAPGAKIPQSWPDYYATSSYHERPTSVPQPSGSQAVYFSAAPPGFQSCGRESDIDAMVKLIDEAQERLDMAVMDYAPCTLYLKPLNSWYGRLDEAIRRAAFDRQVKVRFMHSRWSHTNARAYAYMHSLQDISSQLQCLYQGGKCVRRGSIEVRFIQVPEMQYGNIPFSRVYHNKYFVTEKAVYVGTSNWTPDYWKYTAGIGMVIRADDSSQKSVIVDQFAKIFERDWNSDYTIPLSYFDNNGKWTNGSSTSSPL</sequence>
<dbReference type="Gene3D" id="3.30.870.10">
    <property type="entry name" value="Endonuclease Chain A"/>
    <property type="match status" value="2"/>
</dbReference>
<comment type="similarity">
    <text evidence="1">Belongs to the phospholipase D family.</text>
</comment>
<dbReference type="OMA" id="RVYHNKY"/>
<dbReference type="InterPro" id="IPR032803">
    <property type="entry name" value="PLDc_3"/>
</dbReference>
<organism evidence="4 5">
    <name type="scientific">Haemonchus contortus</name>
    <name type="common">Barber pole worm</name>
    <dbReference type="NCBI Taxonomy" id="6289"/>
    <lineage>
        <taxon>Eukaryota</taxon>
        <taxon>Metazoa</taxon>
        <taxon>Ecdysozoa</taxon>
        <taxon>Nematoda</taxon>
        <taxon>Chromadorea</taxon>
        <taxon>Rhabditida</taxon>
        <taxon>Rhabditina</taxon>
        <taxon>Rhabditomorpha</taxon>
        <taxon>Strongyloidea</taxon>
        <taxon>Trichostrongylidae</taxon>
        <taxon>Haemonchus</taxon>
    </lineage>
</organism>
<dbReference type="InterPro" id="IPR050874">
    <property type="entry name" value="Diverse_PLD-related"/>
</dbReference>
<dbReference type="Pfam" id="PF13918">
    <property type="entry name" value="PLDc_3"/>
    <property type="match status" value="1"/>
</dbReference>
<evidence type="ECO:0000313" key="4">
    <source>
        <dbReference type="Proteomes" id="UP000025227"/>
    </source>
</evidence>
<keyword evidence="4" id="KW-1185">Reference proteome</keyword>
<dbReference type="SUPFAM" id="SSF56024">
    <property type="entry name" value="Phospholipase D/nuclease"/>
    <property type="match status" value="2"/>
</dbReference>
<dbReference type="AlphaFoldDB" id="A0A7I4YX33"/>
<feature type="domain" description="PLD phosphodiesterase" evidence="3">
    <location>
        <begin position="505"/>
        <end position="531"/>
    </location>
</feature>
<reference evidence="5" key="1">
    <citation type="submission" date="2020-12" db="UniProtKB">
        <authorList>
            <consortium name="WormBaseParasite"/>
        </authorList>
    </citation>
    <scope>IDENTIFICATION</scope>
    <source>
        <strain evidence="5">MHco3</strain>
    </source>
</reference>
<evidence type="ECO:0000313" key="5">
    <source>
        <dbReference type="WBParaSite" id="HCON_00159020-00001"/>
    </source>
</evidence>
<evidence type="ECO:0000256" key="2">
    <source>
        <dbReference type="SAM" id="Phobius"/>
    </source>
</evidence>
<evidence type="ECO:0000256" key="1">
    <source>
        <dbReference type="ARBA" id="ARBA00008664"/>
    </source>
</evidence>
<dbReference type="PANTHER" id="PTHR10185">
    <property type="entry name" value="PHOSPHOLIPASE D - RELATED"/>
    <property type="match status" value="1"/>
</dbReference>
<dbReference type="PANTHER" id="PTHR10185:SF12">
    <property type="entry name" value="PLD PHOSPHODIESTERASE DOMAIN-CONTAINING PROTEIN"/>
    <property type="match status" value="1"/>
</dbReference>
<dbReference type="CDD" id="cd09106">
    <property type="entry name" value="PLDc_vPLD3_4_5_like_1"/>
    <property type="match status" value="1"/>
</dbReference>
<dbReference type="InterPro" id="IPR001736">
    <property type="entry name" value="PLipase_D/transphosphatidylase"/>
</dbReference>